<evidence type="ECO:0000313" key="3">
    <source>
        <dbReference type="Proteomes" id="UP000243542"/>
    </source>
</evidence>
<dbReference type="Pfam" id="PF02515">
    <property type="entry name" value="CoA_transf_3"/>
    <property type="match status" value="1"/>
</dbReference>
<gene>
    <name evidence="2" type="ORF">ATK36_0071</name>
</gene>
<dbReference type="Gene3D" id="3.40.50.10540">
    <property type="entry name" value="Crotonobetainyl-coa:carnitine coa-transferase, domain 1"/>
    <property type="match status" value="1"/>
</dbReference>
<dbReference type="EMBL" id="PDJK01000001">
    <property type="protein sequence ID" value="PFG56552.1"/>
    <property type="molecule type" value="Genomic_DNA"/>
</dbReference>
<keyword evidence="3" id="KW-1185">Reference proteome</keyword>
<keyword evidence="2" id="KW-0808">Transferase</keyword>
<dbReference type="GO" id="GO:0016740">
    <property type="term" value="F:transferase activity"/>
    <property type="evidence" value="ECO:0007669"/>
    <property type="project" value="UniProtKB-KW"/>
</dbReference>
<protein>
    <submittedName>
        <fullName evidence="2">CoA transferase family III</fullName>
    </submittedName>
</protein>
<organism evidence="2 3">
    <name type="scientific">Amycolatopsis sulphurea</name>
    <dbReference type="NCBI Taxonomy" id="76022"/>
    <lineage>
        <taxon>Bacteria</taxon>
        <taxon>Bacillati</taxon>
        <taxon>Actinomycetota</taxon>
        <taxon>Actinomycetes</taxon>
        <taxon>Pseudonocardiales</taxon>
        <taxon>Pseudonocardiaceae</taxon>
        <taxon>Amycolatopsis</taxon>
    </lineage>
</organism>
<dbReference type="RefSeq" id="WP_098509316.1">
    <property type="nucleotide sequence ID" value="NZ_JBIAKZ010000001.1"/>
</dbReference>
<dbReference type="InterPro" id="IPR023606">
    <property type="entry name" value="CoA-Trfase_III_dom_1_sf"/>
</dbReference>
<evidence type="ECO:0000313" key="2">
    <source>
        <dbReference type="EMBL" id="PFG56552.1"/>
    </source>
</evidence>
<dbReference type="PANTHER" id="PTHR48228">
    <property type="entry name" value="SUCCINYL-COA--D-CITRAMALATE COA-TRANSFERASE"/>
    <property type="match status" value="1"/>
</dbReference>
<reference evidence="2 3" key="1">
    <citation type="submission" date="2017-10" db="EMBL/GenBank/DDBJ databases">
        <title>Sequencing the genomes of 1000 actinobacteria strains.</title>
        <authorList>
            <person name="Klenk H.-P."/>
        </authorList>
    </citation>
    <scope>NUCLEOTIDE SEQUENCE [LARGE SCALE GENOMIC DNA]</scope>
    <source>
        <strain evidence="2 3">DSM 46092</strain>
    </source>
</reference>
<dbReference type="InterPro" id="IPR003673">
    <property type="entry name" value="CoA-Trfase_fam_III"/>
</dbReference>
<accession>A0A2A9G118</accession>
<name>A0A2A9G118_9PSEU</name>
<dbReference type="Proteomes" id="UP000243542">
    <property type="component" value="Unassembled WGS sequence"/>
</dbReference>
<evidence type="ECO:0000256" key="1">
    <source>
        <dbReference type="SAM" id="MobiDB-lite"/>
    </source>
</evidence>
<feature type="region of interest" description="Disordered" evidence="1">
    <location>
        <begin position="424"/>
        <end position="464"/>
    </location>
</feature>
<proteinExistence type="predicted"/>
<dbReference type="InterPro" id="IPR050509">
    <property type="entry name" value="CoA-transferase_III"/>
</dbReference>
<dbReference type="SUPFAM" id="SSF89796">
    <property type="entry name" value="CoA-transferase family III (CaiB/BaiF)"/>
    <property type="match status" value="2"/>
</dbReference>
<dbReference type="PANTHER" id="PTHR48228:SF4">
    <property type="entry name" value="BLR3030 PROTEIN"/>
    <property type="match status" value="1"/>
</dbReference>
<sequence>MDNVLAGVWRTLTGGSLPPVSLTGDDSVLPGPFRVPTVATASVAVATLAAAEMLRLRGIEPGTVAVDSRHAAASFASERLLRIDGNPGPGPWGPIAGDYHAADGWIKLHCNTSRHEAAVCWALGVPATREAVAKTVAAKTVAEVESAVITAGGAAAFMRSREEWRAHPQGQAVAELPLVQLERIGDAPPRTLFESARPLGGVRVLELTHVLAGPVAGRVLAAHGANVLHVGAAHLPRIPTLTMDTGQGKRSAYVALDTEGGRAKLKKLIARADVLVQSFRPGALARLGFGPEELAELRPGLVTADLSAYGWTGPWARRRGFDSLVQMSSGIAEENAADAPAPLPVQALDHATGWLTAAAVMTALHRTVTEGGTWRAQLSLAGTGAWLDSLGRTEATASAADFSDLLEDVDSDFGRMTRVRMPGVLPGAPPQWDHPTHRPGSDTAVWSPVSAGTSVGAASPAHPG</sequence>
<comment type="caution">
    <text evidence="2">The sequence shown here is derived from an EMBL/GenBank/DDBJ whole genome shotgun (WGS) entry which is preliminary data.</text>
</comment>
<dbReference type="AlphaFoldDB" id="A0A2A9G118"/>